<evidence type="ECO:0000313" key="10">
    <source>
        <dbReference type="EMBL" id="CAG9317307.1"/>
    </source>
</evidence>
<dbReference type="Pfam" id="PF01105">
    <property type="entry name" value="EMP24_GP25L"/>
    <property type="match status" value="1"/>
</dbReference>
<dbReference type="Proteomes" id="UP001162131">
    <property type="component" value="Unassembled WGS sequence"/>
</dbReference>
<evidence type="ECO:0000256" key="6">
    <source>
        <dbReference type="ARBA" id="ARBA00023136"/>
    </source>
</evidence>
<dbReference type="AlphaFoldDB" id="A0AAU9J6G9"/>
<evidence type="ECO:0000313" key="11">
    <source>
        <dbReference type="Proteomes" id="UP001162131"/>
    </source>
</evidence>
<keyword evidence="4" id="KW-0732">Signal</keyword>
<evidence type="ECO:0000256" key="7">
    <source>
        <dbReference type="RuleBase" id="RU003827"/>
    </source>
</evidence>
<keyword evidence="6 8" id="KW-0472">Membrane</keyword>
<proteinExistence type="inferred from homology"/>
<keyword evidence="3 7" id="KW-0812">Transmembrane</keyword>
<dbReference type="EMBL" id="CAJZBQ010000018">
    <property type="protein sequence ID" value="CAG9317307.1"/>
    <property type="molecule type" value="Genomic_DNA"/>
</dbReference>
<gene>
    <name evidence="10" type="ORF">BSTOLATCC_MIC18559</name>
</gene>
<dbReference type="InterPro" id="IPR015720">
    <property type="entry name" value="Emp24-like"/>
</dbReference>
<evidence type="ECO:0000256" key="5">
    <source>
        <dbReference type="ARBA" id="ARBA00022989"/>
    </source>
</evidence>
<evidence type="ECO:0000256" key="1">
    <source>
        <dbReference type="ARBA" id="ARBA00004479"/>
    </source>
</evidence>
<name>A0AAU9J6G9_9CILI</name>
<dbReference type="SMART" id="SM01190">
    <property type="entry name" value="EMP24_GP25L"/>
    <property type="match status" value="1"/>
</dbReference>
<comment type="similarity">
    <text evidence="2 7">Belongs to the EMP24/GP25L family.</text>
</comment>
<keyword evidence="5 8" id="KW-1133">Transmembrane helix</keyword>
<dbReference type="PROSITE" id="PS50866">
    <property type="entry name" value="GOLD"/>
    <property type="match status" value="1"/>
</dbReference>
<keyword evidence="11" id="KW-1185">Reference proteome</keyword>
<evidence type="ECO:0000256" key="8">
    <source>
        <dbReference type="SAM" id="Phobius"/>
    </source>
</evidence>
<organism evidence="10 11">
    <name type="scientific">Blepharisma stoltei</name>
    <dbReference type="NCBI Taxonomy" id="1481888"/>
    <lineage>
        <taxon>Eukaryota</taxon>
        <taxon>Sar</taxon>
        <taxon>Alveolata</taxon>
        <taxon>Ciliophora</taxon>
        <taxon>Postciliodesmatophora</taxon>
        <taxon>Heterotrichea</taxon>
        <taxon>Heterotrichida</taxon>
        <taxon>Blepharismidae</taxon>
        <taxon>Blepharisma</taxon>
    </lineage>
</organism>
<evidence type="ECO:0000256" key="4">
    <source>
        <dbReference type="ARBA" id="ARBA00022729"/>
    </source>
</evidence>
<dbReference type="GO" id="GO:0016020">
    <property type="term" value="C:membrane"/>
    <property type="evidence" value="ECO:0007669"/>
    <property type="project" value="UniProtKB-SubCell"/>
</dbReference>
<dbReference type="InterPro" id="IPR009038">
    <property type="entry name" value="GOLD_dom"/>
</dbReference>
<evidence type="ECO:0000256" key="2">
    <source>
        <dbReference type="ARBA" id="ARBA00007104"/>
    </source>
</evidence>
<feature type="transmembrane region" description="Helical" evidence="8">
    <location>
        <begin position="160"/>
        <end position="182"/>
    </location>
</feature>
<feature type="domain" description="GOLD" evidence="9">
    <location>
        <begin position="23"/>
        <end position="102"/>
    </location>
</feature>
<sequence>MLIFISLFLGVNSFEFSIRKQTIRCFSEELTKGTLFWYETQVLQKSGTIWTRFSYKDVDQIHEAPSTHYDNLNYTAANDGTYHLCIENQSPSEISVSLDIRIGIDAKKPSDPLSVKSLDVSKVQLQIVQEYIKQLHNELQYIREREEEMRNTNETIYSRVIYYTAFTIVMLILISILQIVYFQKYLKSKKLI</sequence>
<comment type="subcellular location">
    <subcellularLocation>
        <location evidence="1 7">Membrane</location>
        <topology evidence="1 7">Single-pass type I membrane protein</topology>
    </subcellularLocation>
</comment>
<evidence type="ECO:0000256" key="3">
    <source>
        <dbReference type="ARBA" id="ARBA00022692"/>
    </source>
</evidence>
<dbReference type="PANTHER" id="PTHR22811">
    <property type="entry name" value="TRANSMEMBRANE EMP24 DOMAIN-CONTAINING PROTEIN"/>
    <property type="match status" value="1"/>
</dbReference>
<evidence type="ECO:0000259" key="9">
    <source>
        <dbReference type="PROSITE" id="PS50866"/>
    </source>
</evidence>
<comment type="caution">
    <text evidence="10">The sequence shown here is derived from an EMBL/GenBank/DDBJ whole genome shotgun (WGS) entry which is preliminary data.</text>
</comment>
<protein>
    <recommendedName>
        <fullName evidence="9">GOLD domain-containing protein</fullName>
    </recommendedName>
</protein>
<reference evidence="10" key="1">
    <citation type="submission" date="2021-09" db="EMBL/GenBank/DDBJ databases">
        <authorList>
            <consortium name="AG Swart"/>
            <person name="Singh M."/>
            <person name="Singh A."/>
            <person name="Seah K."/>
            <person name="Emmerich C."/>
        </authorList>
    </citation>
    <scope>NUCLEOTIDE SEQUENCE</scope>
    <source>
        <strain evidence="10">ATCC30299</strain>
    </source>
</reference>
<accession>A0AAU9J6G9</accession>